<evidence type="ECO:0000256" key="11">
    <source>
        <dbReference type="HAMAP-Rule" id="MF_00468"/>
    </source>
</evidence>
<dbReference type="InterPro" id="IPR022985">
    <property type="entry name" value="Sulfate_CysZ"/>
</dbReference>
<dbReference type="PANTHER" id="PTHR37468">
    <property type="entry name" value="SULFATE TRANSPORTER CYSZ"/>
    <property type="match status" value="1"/>
</dbReference>
<keyword evidence="4 11" id="KW-0997">Cell inner membrane</keyword>
<evidence type="ECO:0000256" key="5">
    <source>
        <dbReference type="ARBA" id="ARBA00022605"/>
    </source>
</evidence>
<keyword evidence="7 11" id="KW-1133">Transmembrane helix</keyword>
<keyword evidence="13" id="KW-1185">Reference proteome</keyword>
<accession>K2JLC0</accession>
<dbReference type="RefSeq" id="WP_008488404.1">
    <property type="nucleotide sequence ID" value="NZ_AMRG01000006.1"/>
</dbReference>
<evidence type="ECO:0000256" key="7">
    <source>
        <dbReference type="ARBA" id="ARBA00022989"/>
    </source>
</evidence>
<comment type="caution">
    <text evidence="12">The sequence shown here is derived from an EMBL/GenBank/DDBJ whole genome shotgun (WGS) entry which is preliminary data.</text>
</comment>
<dbReference type="GO" id="GO:0019344">
    <property type="term" value="P:cysteine biosynthetic process"/>
    <property type="evidence" value="ECO:0007669"/>
    <property type="project" value="UniProtKB-UniRule"/>
</dbReference>
<evidence type="ECO:0000313" key="12">
    <source>
        <dbReference type="EMBL" id="EKE84261.1"/>
    </source>
</evidence>
<evidence type="ECO:0000256" key="8">
    <source>
        <dbReference type="ARBA" id="ARBA00023032"/>
    </source>
</evidence>
<keyword evidence="2 11" id="KW-0813">Transport</keyword>
<dbReference type="GO" id="GO:0005886">
    <property type="term" value="C:plasma membrane"/>
    <property type="evidence" value="ECO:0007669"/>
    <property type="project" value="UniProtKB-SubCell"/>
</dbReference>
<name>K2JLC0_9GAMM</name>
<dbReference type="GO" id="GO:0009675">
    <property type="term" value="F:high-affinity sulfate:proton symporter activity"/>
    <property type="evidence" value="ECO:0007669"/>
    <property type="project" value="TreeGrafter"/>
</dbReference>
<dbReference type="InterPro" id="IPR059112">
    <property type="entry name" value="CysZ/EI24"/>
</dbReference>
<sequence>MQKTVYSNNSVAYLIRGFSLINTPGIRRFVFIPLLVNLVIFAIAFTWLINQSQALVTATIDWLPNYFAWLEYLLWPLIVLVLLFGFSYLFSTVSNWLAAPFNGLLAEKIERLLCHHPLQDDGMLAVVKDIPRTLSREMSKLGYYLPRAIGFLLLLLFVPVIGQILWFLFNGWMMSIQYLDYAFDNHKLSFRHMRNELSQQQGRTLSFGLAVSILALIPLINLILMPVAICGATALWVDHYRDHALPQAARPQRPAR</sequence>
<evidence type="ECO:0000256" key="3">
    <source>
        <dbReference type="ARBA" id="ARBA00022475"/>
    </source>
</evidence>
<keyword evidence="3 11" id="KW-1003">Cell membrane</keyword>
<comment type="similarity">
    <text evidence="11">Belongs to the CysZ family.</text>
</comment>
<dbReference type="PANTHER" id="PTHR37468:SF1">
    <property type="entry name" value="SULFATE TRANSPORTER CYSZ"/>
    <property type="match status" value="1"/>
</dbReference>
<evidence type="ECO:0000256" key="2">
    <source>
        <dbReference type="ARBA" id="ARBA00022448"/>
    </source>
</evidence>
<dbReference type="AlphaFoldDB" id="K2JLC0"/>
<dbReference type="NCBIfam" id="NF003433">
    <property type="entry name" value="PRK04949.1"/>
    <property type="match status" value="1"/>
</dbReference>
<dbReference type="STRING" id="740709.A10D4_06196"/>
<keyword evidence="5 11" id="KW-0028">Amino-acid biosynthesis</keyword>
<dbReference type="eggNOG" id="COG2981">
    <property type="taxonomic scope" value="Bacteria"/>
</dbReference>
<gene>
    <name evidence="11" type="primary">cysZ</name>
    <name evidence="12" type="ORF">A10D4_06196</name>
</gene>
<feature type="transmembrane region" description="Helical" evidence="11">
    <location>
        <begin position="29"/>
        <end position="49"/>
    </location>
</feature>
<keyword evidence="8 11" id="KW-0764">Sulfate transport</keyword>
<evidence type="ECO:0000256" key="6">
    <source>
        <dbReference type="ARBA" id="ARBA00022692"/>
    </source>
</evidence>
<evidence type="ECO:0000256" key="4">
    <source>
        <dbReference type="ARBA" id="ARBA00022519"/>
    </source>
</evidence>
<dbReference type="EMBL" id="AMRG01000006">
    <property type="protein sequence ID" value="EKE84261.1"/>
    <property type="molecule type" value="Genomic_DNA"/>
</dbReference>
<organism evidence="12 13">
    <name type="scientific">Idiomarina xiamenensis 10-D-4</name>
    <dbReference type="NCBI Taxonomy" id="740709"/>
    <lineage>
        <taxon>Bacteria</taxon>
        <taxon>Pseudomonadati</taxon>
        <taxon>Pseudomonadota</taxon>
        <taxon>Gammaproteobacteria</taxon>
        <taxon>Alteromonadales</taxon>
        <taxon>Idiomarinaceae</taxon>
        <taxon>Idiomarina</taxon>
    </lineage>
</organism>
<dbReference type="Pfam" id="PF07264">
    <property type="entry name" value="EI24"/>
    <property type="match status" value="1"/>
</dbReference>
<comment type="function">
    <text evidence="11">High affinity, high specificity proton-dependent sulfate transporter, which mediates sulfate uptake. Provides the sulfur source for the cysteine synthesis pathway.</text>
</comment>
<protein>
    <recommendedName>
        <fullName evidence="11">Sulfate transporter CysZ</fullName>
    </recommendedName>
</protein>
<dbReference type="GO" id="GO:0000103">
    <property type="term" value="P:sulfate assimilation"/>
    <property type="evidence" value="ECO:0007669"/>
    <property type="project" value="InterPro"/>
</dbReference>
<evidence type="ECO:0000256" key="10">
    <source>
        <dbReference type="ARBA" id="ARBA00023192"/>
    </source>
</evidence>
<proteinExistence type="inferred from homology"/>
<feature type="transmembrane region" description="Helical" evidence="11">
    <location>
        <begin position="69"/>
        <end position="90"/>
    </location>
</feature>
<keyword evidence="6 11" id="KW-0812">Transmembrane</keyword>
<evidence type="ECO:0000256" key="9">
    <source>
        <dbReference type="ARBA" id="ARBA00023136"/>
    </source>
</evidence>
<dbReference type="Proteomes" id="UP000014115">
    <property type="component" value="Unassembled WGS sequence"/>
</dbReference>
<keyword evidence="9 11" id="KW-0472">Membrane</keyword>
<comment type="subcellular location">
    <subcellularLocation>
        <location evidence="11">Cell inner membrane</location>
        <topology evidence="11">Multi-pass membrane protein</topology>
    </subcellularLocation>
    <subcellularLocation>
        <location evidence="1">Membrane</location>
        <topology evidence="1">Multi-pass membrane protein</topology>
    </subcellularLocation>
</comment>
<evidence type="ECO:0000313" key="13">
    <source>
        <dbReference type="Proteomes" id="UP000014115"/>
    </source>
</evidence>
<reference evidence="12 13" key="1">
    <citation type="journal article" date="2012" name="J. Bacteriol.">
        <title>Genome Sequence of Idiomarina xiamenensis Type Strain 10-D-4.</title>
        <authorList>
            <person name="Lai Q."/>
            <person name="Wang L."/>
            <person name="Wang W."/>
            <person name="Shao Z."/>
        </authorList>
    </citation>
    <scope>NUCLEOTIDE SEQUENCE [LARGE SCALE GENOMIC DNA]</scope>
    <source>
        <strain evidence="12 13">10-D-4</strain>
    </source>
</reference>
<dbReference type="OrthoDB" id="5292355at2"/>
<dbReference type="HAMAP" id="MF_00468">
    <property type="entry name" value="CysZ"/>
    <property type="match status" value="1"/>
</dbReference>
<keyword evidence="10 11" id="KW-0198">Cysteine biosynthesis</keyword>
<feature type="transmembrane region" description="Helical" evidence="11">
    <location>
        <begin position="204"/>
        <end position="237"/>
    </location>
</feature>
<comment type="caution">
    <text evidence="11">Lacks conserved residue(s) required for the propagation of feature annotation.</text>
</comment>
<dbReference type="InterPro" id="IPR050480">
    <property type="entry name" value="CysZ-like"/>
</dbReference>
<dbReference type="PATRIC" id="fig|740709.3.peg.1263"/>
<evidence type="ECO:0000256" key="1">
    <source>
        <dbReference type="ARBA" id="ARBA00004141"/>
    </source>
</evidence>